<protein>
    <submittedName>
        <fullName evidence="2">Uncharacterized protein</fullName>
    </submittedName>
</protein>
<proteinExistence type="predicted"/>
<comment type="caution">
    <text evidence="2">The sequence shown here is derived from an EMBL/GenBank/DDBJ whole genome shotgun (WGS) entry which is preliminary data.</text>
</comment>
<feature type="coiled-coil region" evidence="1">
    <location>
        <begin position="28"/>
        <end position="114"/>
    </location>
</feature>
<reference evidence="2 3" key="1">
    <citation type="submission" date="2017-09" db="EMBL/GenBank/DDBJ databases">
        <title>Large-scale bioinformatics analysis of Bacillus genomes uncovers conserved roles of natural products in bacterial physiology.</title>
        <authorList>
            <consortium name="Agbiome Team Llc"/>
            <person name="Bleich R.M."/>
            <person name="Grubbs K.J."/>
            <person name="Santa Maria K.C."/>
            <person name="Allen S.E."/>
            <person name="Farag S."/>
            <person name="Shank E.A."/>
            <person name="Bowers A."/>
        </authorList>
    </citation>
    <scope>NUCLEOTIDE SEQUENCE [LARGE SCALE GENOMIC DNA]</scope>
    <source>
        <strain evidence="2 3">AFS021349</strain>
    </source>
</reference>
<evidence type="ECO:0000256" key="1">
    <source>
        <dbReference type="SAM" id="Coils"/>
    </source>
</evidence>
<name>A0A2B5A3I5_9BACI</name>
<dbReference type="RefSeq" id="WP_098225867.1">
    <property type="nucleotide sequence ID" value="NZ_NUBY01000012.1"/>
</dbReference>
<keyword evidence="1" id="KW-0175">Coiled coil</keyword>
<dbReference type="EMBL" id="NUBY01000012">
    <property type="protein sequence ID" value="PEQ09705.1"/>
    <property type="molecule type" value="Genomic_DNA"/>
</dbReference>
<dbReference type="Proteomes" id="UP000220841">
    <property type="component" value="Unassembled WGS sequence"/>
</dbReference>
<organism evidence="2 3">
    <name type="scientific">Bacillus toyonensis</name>
    <dbReference type="NCBI Taxonomy" id="155322"/>
    <lineage>
        <taxon>Bacteria</taxon>
        <taxon>Bacillati</taxon>
        <taxon>Bacillota</taxon>
        <taxon>Bacilli</taxon>
        <taxon>Bacillales</taxon>
        <taxon>Bacillaceae</taxon>
        <taxon>Bacillus</taxon>
        <taxon>Bacillus cereus group</taxon>
    </lineage>
</organism>
<gene>
    <name evidence="2" type="ORF">CN585_04445</name>
</gene>
<evidence type="ECO:0000313" key="3">
    <source>
        <dbReference type="Proteomes" id="UP000220841"/>
    </source>
</evidence>
<sequence length="231" mass="27318">MEKLKDTSKLFTVNKEAFEEIAAELKFFKNSEKVYKNYEKEVAKIEEQKAQLETELTQLMTEQVKLVKELELFKGDVSQVVYLRREMKNTVEEIEIVQQVLKEVEERFSELKVKYFPEFEEAMKKDNAEIQKIDFTPFVNNVLCEMLESVSIVGKEFAKQKVKADKFRQATWDEAVNRKYINRPNMINSTYNYTSMRYDFPSYPSQVLANDTLRELERLTSGMSTFINKDN</sequence>
<evidence type="ECO:0000313" key="2">
    <source>
        <dbReference type="EMBL" id="PEQ09705.1"/>
    </source>
</evidence>
<accession>A0A2B5A3I5</accession>
<dbReference type="AlphaFoldDB" id="A0A2B5A3I5"/>